<reference evidence="3" key="1">
    <citation type="submission" date="2023-07" db="EMBL/GenBank/DDBJ databases">
        <title>Chryseobacterium sp. GMJ5 Genome sequencing and assembly.</title>
        <authorList>
            <person name="Jung Y."/>
        </authorList>
    </citation>
    <scope>NUCLEOTIDE SEQUENCE [LARGE SCALE GENOMIC DNA]</scope>
    <source>
        <strain evidence="3">GMJ5</strain>
    </source>
</reference>
<keyword evidence="3" id="KW-1185">Reference proteome</keyword>
<name>A0ABT2VSI4_9FLAO</name>
<evidence type="ECO:0000313" key="2">
    <source>
        <dbReference type="EMBL" id="MCU7612961.1"/>
    </source>
</evidence>
<feature type="transmembrane region" description="Helical" evidence="1">
    <location>
        <begin position="82"/>
        <end position="100"/>
    </location>
</feature>
<gene>
    <name evidence="2" type="ORF">N0B16_00770</name>
</gene>
<proteinExistence type="predicted"/>
<dbReference type="EMBL" id="JAOTEN010000001">
    <property type="protein sequence ID" value="MCU7612961.1"/>
    <property type="molecule type" value="Genomic_DNA"/>
</dbReference>
<evidence type="ECO:0000313" key="3">
    <source>
        <dbReference type="Proteomes" id="UP001208114"/>
    </source>
</evidence>
<accession>A0ABT2VSI4</accession>
<protein>
    <submittedName>
        <fullName evidence="2">Uncharacterized protein</fullName>
    </submittedName>
</protein>
<keyword evidence="1" id="KW-1133">Transmembrane helix</keyword>
<keyword evidence="1" id="KW-0472">Membrane</keyword>
<sequence length="129" mass="14919">MRNSVIYFLTTLFLLFLVESRFNAKTVPTDFSTQVSHQIQKKTNPSDQSSAKFSVQQTTSDIDNFSLELSEDNFQLSDTFEAVMVFASVFGLIYIFVFSYKERLKCTLHGILSYFLSVKKFILIRSIRI</sequence>
<keyword evidence="1" id="KW-0812">Transmembrane</keyword>
<dbReference type="RefSeq" id="WP_262988814.1">
    <property type="nucleotide sequence ID" value="NZ_JAOTEN010000001.1"/>
</dbReference>
<comment type="caution">
    <text evidence="2">The sequence shown here is derived from an EMBL/GenBank/DDBJ whole genome shotgun (WGS) entry which is preliminary data.</text>
</comment>
<organism evidence="2 3">
    <name type="scientific">Chryseobacterium gilvum</name>
    <dbReference type="NCBI Taxonomy" id="2976534"/>
    <lineage>
        <taxon>Bacteria</taxon>
        <taxon>Pseudomonadati</taxon>
        <taxon>Bacteroidota</taxon>
        <taxon>Flavobacteriia</taxon>
        <taxon>Flavobacteriales</taxon>
        <taxon>Weeksellaceae</taxon>
        <taxon>Chryseobacterium group</taxon>
        <taxon>Chryseobacterium</taxon>
    </lineage>
</organism>
<dbReference type="Proteomes" id="UP001208114">
    <property type="component" value="Unassembled WGS sequence"/>
</dbReference>
<evidence type="ECO:0000256" key="1">
    <source>
        <dbReference type="SAM" id="Phobius"/>
    </source>
</evidence>